<dbReference type="Proteomes" id="UP000763641">
    <property type="component" value="Unassembled WGS sequence"/>
</dbReference>
<proteinExistence type="predicted"/>
<comment type="caution">
    <text evidence="1">The sequence shown here is derived from an EMBL/GenBank/DDBJ whole genome shotgun (WGS) entry which is preliminary data.</text>
</comment>
<evidence type="ECO:0000313" key="2">
    <source>
        <dbReference type="Proteomes" id="UP000763641"/>
    </source>
</evidence>
<protein>
    <submittedName>
        <fullName evidence="1">Uncharacterized protein</fullName>
    </submittedName>
</protein>
<sequence length="387" mass="42392">MANNATKWPKMIRAVYDSFGTGHHLNDHVARRVMDRIVSWLAAGKALSPRLKDSLIDNINMRTSFCVERPEGEIRLTRDQIQYARKTNPEWFGHDLAADDLPAEWERNGSGMDQSIPLQQPAIPLPFRDLSASITLSFRCLSATFPLEALALAQQLVSQAAQNIGSGATSSLTPDPKVMEWEQKQTNHEPDGAMTFASQPMRLAGSPHDQGTEPQTHEPAALHARTATHEDGHDVGGEEDGPVEIAVSWFQQDDNAPSAKLEVGKTVYSLTFKEPDIAERDLRPISTQDWLDELDAKGGAALREAARKTRDLSRYSMSPFYGARDTRALKAPVEGNAVAIAIWENGVPVAVNLLTGGQITNIPLKPFNSSNIRAPKHKGRVILAAAA</sequence>
<dbReference type="EMBL" id="JAFEMC010000003">
    <property type="protein sequence ID" value="MBM6577097.1"/>
    <property type="molecule type" value="Genomic_DNA"/>
</dbReference>
<dbReference type="RefSeq" id="WP_204199195.1">
    <property type="nucleotide sequence ID" value="NZ_JAFEMC010000003.1"/>
</dbReference>
<evidence type="ECO:0000313" key="1">
    <source>
        <dbReference type="EMBL" id="MBM6577097.1"/>
    </source>
</evidence>
<keyword evidence="2" id="KW-1185">Reference proteome</keyword>
<reference evidence="1 2" key="1">
    <citation type="submission" date="2020-12" db="EMBL/GenBank/DDBJ databases">
        <title>Sphingomonas sp.</title>
        <authorList>
            <person name="Kim M.K."/>
        </authorList>
    </citation>
    <scope>NUCLEOTIDE SEQUENCE [LARGE SCALE GENOMIC DNA]</scope>
    <source>
        <strain evidence="1 2">BT552</strain>
    </source>
</reference>
<organism evidence="1 2">
    <name type="scientific">Sphingomonas longa</name>
    <dbReference type="NCBI Taxonomy" id="2778730"/>
    <lineage>
        <taxon>Bacteria</taxon>
        <taxon>Pseudomonadati</taxon>
        <taxon>Pseudomonadota</taxon>
        <taxon>Alphaproteobacteria</taxon>
        <taxon>Sphingomonadales</taxon>
        <taxon>Sphingomonadaceae</taxon>
        <taxon>Sphingomonas</taxon>
    </lineage>
</organism>
<gene>
    <name evidence="1" type="ORF">ILT43_12010</name>
</gene>
<accession>A0ABS2D871</accession>
<name>A0ABS2D871_9SPHN</name>